<dbReference type="OrthoDB" id="9946895at2759"/>
<evidence type="ECO:0000256" key="2">
    <source>
        <dbReference type="ARBA" id="ARBA00019480"/>
    </source>
</evidence>
<comment type="similarity">
    <text evidence="1">Belongs to the FSIP1 family.</text>
</comment>
<evidence type="ECO:0000313" key="5">
    <source>
        <dbReference type="EMBL" id="NXD28591.1"/>
    </source>
</evidence>
<sequence>ADSSDLECSEDIDINAQIQAAIKKMNKLDAILEKQRLKEKEVRKQGRQMRAMLWEDLQSIRTTGSHEEVENTNQFLALFSSWDDSVDPSHAKEDEICSSVFHTNRNSKDYDYHKDQENQDYPSELETEKAAENTHNKNKNSQRFIRKNIELAKDSGNQFVMLEGERKRLTELLKDTENGTELQDLEGNVSVWQAPGEGYTPEPTEFHLLNEIDNKLQLLLSDGEFPAPSSSSSKCPSQIYQESLVYAYRSLETVPGEKVLRDNKEKRDQQNRLKEIDNQLESLGRSLTEEQMSLSEEQLKTLLEECMQSQRTISNVTMPQSQESLSFGLSPPCYTSQDCTLHSTSSLSKMLVEDHIVGMLMAQEKAGLEDKSLCVNAESKIPGYSISKALAGSHLSKDSLAQTEEPGDLEGLQKMEDKSITEGYYMSRALSTKRLKKPSFLGEPLYCISMNNEPSTEADILSIPLQTKGGETLNNP</sequence>
<dbReference type="InterPro" id="IPR026246">
    <property type="entry name" value="Fsip1"/>
</dbReference>
<keyword evidence="3 4" id="KW-0175">Coiled coil</keyword>
<protein>
    <recommendedName>
        <fullName evidence="2">Fibrous sheath-interacting protein 1</fullName>
    </recommendedName>
</protein>
<dbReference type="PRINTS" id="PR02075">
    <property type="entry name" value="FIBSHEATHIP1"/>
</dbReference>
<comment type="caution">
    <text evidence="5">The sequence shown here is derived from an EMBL/GenBank/DDBJ whole genome shotgun (WGS) entry which is preliminary data.</text>
</comment>
<proteinExistence type="inferred from homology"/>
<dbReference type="Pfam" id="PF15554">
    <property type="entry name" value="FSIP1"/>
    <property type="match status" value="1"/>
</dbReference>
<dbReference type="PANTHER" id="PTHR22012:SF2">
    <property type="entry name" value="FIBROUS SHEATH-INTERACTING PROTEIN 1"/>
    <property type="match status" value="1"/>
</dbReference>
<dbReference type="EMBL" id="WBNG01000774">
    <property type="protein sequence ID" value="NXD28591.1"/>
    <property type="molecule type" value="Genomic_DNA"/>
</dbReference>
<evidence type="ECO:0000256" key="3">
    <source>
        <dbReference type="ARBA" id="ARBA00023054"/>
    </source>
</evidence>
<keyword evidence="6" id="KW-1185">Reference proteome</keyword>
<feature type="non-terminal residue" evidence="5">
    <location>
        <position position="1"/>
    </location>
</feature>
<evidence type="ECO:0000256" key="4">
    <source>
        <dbReference type="SAM" id="Coils"/>
    </source>
</evidence>
<evidence type="ECO:0000313" key="6">
    <source>
        <dbReference type="Proteomes" id="UP000623542"/>
    </source>
</evidence>
<feature type="non-terminal residue" evidence="5">
    <location>
        <position position="476"/>
    </location>
</feature>
<feature type="coiled-coil region" evidence="4">
    <location>
        <begin position="259"/>
        <end position="305"/>
    </location>
</feature>
<accession>A0A851ULB6</accession>
<name>A0A851ULB6_9PASS</name>
<reference evidence="5" key="1">
    <citation type="submission" date="2019-09" db="EMBL/GenBank/DDBJ databases">
        <title>Bird 10,000 Genomes (B10K) Project - Family phase.</title>
        <authorList>
            <person name="Zhang G."/>
        </authorList>
    </citation>
    <scope>NUCLEOTIDE SEQUENCE</scope>
    <source>
        <strain evidence="5">B10K-IZCAS-20218</strain>
        <tissue evidence="5">Blood</tissue>
    </source>
</reference>
<organism evidence="5 6">
    <name type="scientific">Elachura formosa</name>
    <name type="common">spotted wren-babbler</name>
    <dbReference type="NCBI Taxonomy" id="1463973"/>
    <lineage>
        <taxon>Eukaryota</taxon>
        <taxon>Metazoa</taxon>
        <taxon>Chordata</taxon>
        <taxon>Craniata</taxon>
        <taxon>Vertebrata</taxon>
        <taxon>Euteleostomi</taxon>
        <taxon>Archelosauria</taxon>
        <taxon>Archosauria</taxon>
        <taxon>Dinosauria</taxon>
        <taxon>Saurischia</taxon>
        <taxon>Theropoda</taxon>
        <taxon>Coelurosauria</taxon>
        <taxon>Aves</taxon>
        <taxon>Neognathae</taxon>
        <taxon>Neoaves</taxon>
        <taxon>Telluraves</taxon>
        <taxon>Australaves</taxon>
        <taxon>Passeriformes</taxon>
        <taxon>Elachuridae</taxon>
        <taxon>Elachura</taxon>
    </lineage>
</organism>
<dbReference type="PANTHER" id="PTHR22012">
    <property type="entry name" value="FIBROUS SHEATH INTERACTING PROTEIN 1"/>
    <property type="match status" value="1"/>
</dbReference>
<gene>
    <name evidence="5" type="primary">Fsip1</name>
    <name evidence="5" type="ORF">ELAFOR_R12465</name>
</gene>
<evidence type="ECO:0000256" key="1">
    <source>
        <dbReference type="ARBA" id="ARBA00010495"/>
    </source>
</evidence>
<dbReference type="AlphaFoldDB" id="A0A851ULB6"/>
<dbReference type="Proteomes" id="UP000623542">
    <property type="component" value="Unassembled WGS sequence"/>
</dbReference>